<comment type="function">
    <text evidence="8">Component of the cytochrome b6-f complex, which mediates electron transfer between photosystem II (PSII) and photosystem I (PSI), cyclic electron flow around PSI, and state transitions.</text>
</comment>
<gene>
    <name evidence="8 10" type="primary">petM</name>
    <name evidence="10" type="ORF">XM38_017130</name>
</gene>
<dbReference type="GO" id="GO:0031676">
    <property type="term" value="C:plasma membrane-derived thylakoid membrane"/>
    <property type="evidence" value="ECO:0007669"/>
    <property type="project" value="UniProtKB-SubCell"/>
</dbReference>
<dbReference type="RefSeq" id="WP_137455046.1">
    <property type="nucleotide sequence ID" value="NZ_CP021983.2"/>
</dbReference>
<keyword evidence="6 8" id="KW-1133">Transmembrane helix</keyword>
<keyword evidence="8" id="KW-0793">Thylakoid</keyword>
<dbReference type="HAMAP" id="MF_00396">
    <property type="entry name" value="Cytb6_f_PetM"/>
    <property type="match status" value="1"/>
</dbReference>
<dbReference type="GO" id="GO:0009055">
    <property type="term" value="F:electron transfer activity"/>
    <property type="evidence" value="ECO:0007669"/>
    <property type="project" value="UniProtKB-UniRule"/>
</dbReference>
<dbReference type="Pfam" id="PF08041">
    <property type="entry name" value="PetM"/>
    <property type="match status" value="1"/>
</dbReference>
<dbReference type="GO" id="GO:0009512">
    <property type="term" value="C:cytochrome b6f complex"/>
    <property type="evidence" value="ECO:0007669"/>
    <property type="project" value="InterPro"/>
</dbReference>
<keyword evidence="7 8" id="KW-0472">Membrane</keyword>
<keyword evidence="5 8" id="KW-0249">Electron transport</keyword>
<evidence type="ECO:0000313" key="10">
    <source>
        <dbReference type="EMBL" id="ASC70766.1"/>
    </source>
</evidence>
<dbReference type="Proteomes" id="UP000191901">
    <property type="component" value="Chromosome"/>
</dbReference>
<organism evidence="10 11">
    <name type="scientific">Halomicronema hongdechloris C2206</name>
    <dbReference type="NCBI Taxonomy" id="1641165"/>
    <lineage>
        <taxon>Bacteria</taxon>
        <taxon>Bacillati</taxon>
        <taxon>Cyanobacteriota</taxon>
        <taxon>Cyanophyceae</taxon>
        <taxon>Nodosilineales</taxon>
        <taxon>Nodosilineaceae</taxon>
        <taxon>Halomicronema</taxon>
    </lineage>
</organism>
<dbReference type="GO" id="GO:0016491">
    <property type="term" value="F:oxidoreductase activity"/>
    <property type="evidence" value="ECO:0007669"/>
    <property type="project" value="UniProtKB-KW"/>
</dbReference>
<dbReference type="SUPFAM" id="SSF103441">
    <property type="entry name" value="PetM subunit of the cytochrome b6f complex"/>
    <property type="match status" value="1"/>
</dbReference>
<keyword evidence="10" id="KW-0560">Oxidoreductase</keyword>
<evidence type="ECO:0000256" key="2">
    <source>
        <dbReference type="ARBA" id="ARBA00022448"/>
    </source>
</evidence>
<dbReference type="KEGG" id="hhg:XM38_017130"/>
<keyword evidence="2 8" id="KW-0813">Transport</keyword>
<feature type="transmembrane region" description="Helical" evidence="9">
    <location>
        <begin position="6"/>
        <end position="27"/>
    </location>
</feature>
<keyword evidence="4 8" id="KW-0812">Transmembrane</keyword>
<evidence type="ECO:0000256" key="1">
    <source>
        <dbReference type="ARBA" id="ARBA00004167"/>
    </source>
</evidence>
<dbReference type="GO" id="GO:0015979">
    <property type="term" value="P:photosynthesis"/>
    <property type="evidence" value="ECO:0007669"/>
    <property type="project" value="UniProtKB-KW"/>
</dbReference>
<reference evidence="10 11" key="1">
    <citation type="journal article" date="2016" name="Biochim. Biophys. Acta">
        <title>Characterization of red-shifted phycobilisomes isolated from the chlorophyll f-containing cyanobacterium Halomicronema hongdechloris.</title>
        <authorList>
            <person name="Li Y."/>
            <person name="Lin Y."/>
            <person name="Garvey C.J."/>
            <person name="Birch D."/>
            <person name="Corkery R.W."/>
            <person name="Loughlin P.C."/>
            <person name="Scheer H."/>
            <person name="Willows R.D."/>
            <person name="Chen M."/>
        </authorList>
    </citation>
    <scope>NUCLEOTIDE SEQUENCE [LARGE SCALE GENOMIC DNA]</scope>
    <source>
        <strain evidence="10 11">C2206</strain>
    </source>
</reference>
<evidence type="ECO:0000256" key="9">
    <source>
        <dbReference type="SAM" id="Phobius"/>
    </source>
</evidence>
<keyword evidence="11" id="KW-1185">Reference proteome</keyword>
<keyword evidence="3 8" id="KW-0602">Photosynthesis</keyword>
<evidence type="ECO:0000256" key="3">
    <source>
        <dbReference type="ARBA" id="ARBA00022531"/>
    </source>
</evidence>
<comment type="subcellular location">
    <subcellularLocation>
        <location evidence="8">Cellular thylakoid membrane</location>
        <topology evidence="8">Single-pass membrane protein</topology>
    </subcellularLocation>
    <subcellularLocation>
        <location evidence="1">Membrane</location>
        <topology evidence="1">Single-pass membrane protein</topology>
    </subcellularLocation>
</comment>
<dbReference type="EMBL" id="CP021983">
    <property type="protein sequence ID" value="ASC70766.1"/>
    <property type="molecule type" value="Genomic_DNA"/>
</dbReference>
<comment type="similarity">
    <text evidence="8">Belongs to the PetM family.</text>
</comment>
<evidence type="ECO:0000256" key="5">
    <source>
        <dbReference type="ARBA" id="ARBA00022982"/>
    </source>
</evidence>
<evidence type="ECO:0000256" key="4">
    <source>
        <dbReference type="ARBA" id="ARBA00022692"/>
    </source>
</evidence>
<evidence type="ECO:0000313" key="11">
    <source>
        <dbReference type="Proteomes" id="UP000191901"/>
    </source>
</evidence>
<name>A0A1Z3HKI0_9CYAN</name>
<proteinExistence type="inferred from homology"/>
<comment type="subunit">
    <text evidence="8">The 4 large subunits of the cytochrome b6-f complex are cytochrome b6, subunit IV (17 kDa polypeptide, PetD), cytochrome f and the Rieske protein, while the 4 small subunits are PetG, PetL, PetM and PetN. The complex functions as a dimer.</text>
</comment>
<protein>
    <recommendedName>
        <fullName evidence="8">Cytochrome b6-f complex subunit 7</fullName>
    </recommendedName>
    <alternativeName>
        <fullName evidence="8">Cytochrome b6-f complex subunit PetM</fullName>
    </alternativeName>
    <alternativeName>
        <fullName evidence="8">Cytochrome b6-f complex subunit VII</fullName>
    </alternativeName>
</protein>
<dbReference type="AlphaFoldDB" id="A0A1Z3HKI0"/>
<sequence length="34" mass="3627">MGSEITNTALLSFVLVLIGMAVGFAMLRIQGDEE</sequence>
<dbReference type="OrthoDB" id="468305at2"/>
<dbReference type="InterPro" id="IPR012595">
    <property type="entry name" value="PetM_cyt_b6/f_cplx_su7"/>
</dbReference>
<accession>A0A1Z3HKI0</accession>
<evidence type="ECO:0000256" key="6">
    <source>
        <dbReference type="ARBA" id="ARBA00022989"/>
    </source>
</evidence>
<evidence type="ECO:0000256" key="8">
    <source>
        <dbReference type="HAMAP-Rule" id="MF_00396"/>
    </source>
</evidence>
<evidence type="ECO:0000256" key="7">
    <source>
        <dbReference type="ARBA" id="ARBA00023136"/>
    </source>
</evidence>